<evidence type="ECO:0000313" key="1">
    <source>
        <dbReference type="EMBL" id="KEZ85066.1"/>
    </source>
</evidence>
<protein>
    <recommendedName>
        <fullName evidence="3">Sortase</fullName>
    </recommendedName>
</protein>
<comment type="caution">
    <text evidence="1">The sequence shown here is derived from an EMBL/GenBank/DDBJ whole genome shotgun (WGS) entry which is preliminary data.</text>
</comment>
<dbReference type="RefSeq" id="WP_035135255.1">
    <property type="nucleotide sequence ID" value="NZ_JPMD01000046.1"/>
</dbReference>
<dbReference type="eggNOG" id="ENOG502Z99X">
    <property type="taxonomic scope" value="Bacteria"/>
</dbReference>
<dbReference type="EMBL" id="JPMD01000046">
    <property type="protein sequence ID" value="KEZ85066.1"/>
    <property type="molecule type" value="Genomic_DNA"/>
</dbReference>
<dbReference type="STRING" id="318464.IO99_16745"/>
<dbReference type="Pfam" id="PF13151">
    <property type="entry name" value="DUF3990"/>
    <property type="match status" value="1"/>
</dbReference>
<organism evidence="1 2">
    <name type="scientific">Clostridium sulfidigenes</name>
    <dbReference type="NCBI Taxonomy" id="318464"/>
    <lineage>
        <taxon>Bacteria</taxon>
        <taxon>Bacillati</taxon>
        <taxon>Bacillota</taxon>
        <taxon>Clostridia</taxon>
        <taxon>Eubacteriales</taxon>
        <taxon>Clostridiaceae</taxon>
        <taxon>Clostridium</taxon>
    </lineage>
</organism>
<evidence type="ECO:0008006" key="3">
    <source>
        <dbReference type="Google" id="ProtNLM"/>
    </source>
</evidence>
<dbReference type="Proteomes" id="UP000028542">
    <property type="component" value="Unassembled WGS sequence"/>
</dbReference>
<proteinExistence type="predicted"/>
<accession>A0A084J7Y2</accession>
<sequence length="213" mass="24674">MKLIIYHGSDNIIDKPNHEGGRKFSDFGRGFYATTNIEMAKSWATRKKDKPSYVNKYMFNVDGLNSLTFDLDIHWILFIAYNRGLILNNEINHILNKKYENIHEYDVIIGPTADDKMFDTLNLFFNNNITIDHCLHALNSMDLDVQYNIKTQAGIDSVEFSSATQLDELDKAYYSKEVKAKKDIMNKKMTFIRQKFGKVGKYFDELEGVDING</sequence>
<dbReference type="InterPro" id="IPR025051">
    <property type="entry name" value="DUF3990"/>
</dbReference>
<dbReference type="AlphaFoldDB" id="A0A084J7Y2"/>
<gene>
    <name evidence="1" type="ORF">IO99_16745</name>
</gene>
<name>A0A084J7Y2_9CLOT</name>
<keyword evidence="2" id="KW-1185">Reference proteome</keyword>
<evidence type="ECO:0000313" key="2">
    <source>
        <dbReference type="Proteomes" id="UP000028542"/>
    </source>
</evidence>
<reference evidence="1 2" key="1">
    <citation type="submission" date="2014-07" db="EMBL/GenBank/DDBJ databases">
        <title>Draft genome of Clostridium sulfidigenes 113A isolated from sediments associated with methane hydrate from Krishna Godavari basin.</title>
        <authorList>
            <person name="Honkalas V.S."/>
            <person name="Dabir A.P."/>
            <person name="Arora P."/>
            <person name="Dhakephalkar P.K."/>
        </authorList>
    </citation>
    <scope>NUCLEOTIDE SEQUENCE [LARGE SCALE GENOMIC DNA]</scope>
    <source>
        <strain evidence="1 2">113A</strain>
    </source>
</reference>